<dbReference type="AlphaFoldDB" id="A0A4Z1HB97"/>
<reference evidence="2 3" key="1">
    <citation type="submission" date="2017-12" db="EMBL/GenBank/DDBJ databases">
        <title>Comparative genomics of Botrytis spp.</title>
        <authorList>
            <person name="Valero-Jimenez C.A."/>
            <person name="Tapia P."/>
            <person name="Veloso J."/>
            <person name="Silva-Moreno E."/>
            <person name="Staats M."/>
            <person name="Valdes J.H."/>
            <person name="Van Kan J.A.L."/>
        </authorList>
    </citation>
    <scope>NUCLEOTIDE SEQUENCE [LARGE SCALE GENOMIC DNA]</scope>
    <source>
        <strain evidence="2 3">MUCL11595</strain>
    </source>
</reference>
<accession>A0A4Z1HB97</accession>
<organism evidence="2 3">
    <name type="scientific">Botryotinia convoluta</name>
    <dbReference type="NCBI Taxonomy" id="54673"/>
    <lineage>
        <taxon>Eukaryota</taxon>
        <taxon>Fungi</taxon>
        <taxon>Dikarya</taxon>
        <taxon>Ascomycota</taxon>
        <taxon>Pezizomycotina</taxon>
        <taxon>Leotiomycetes</taxon>
        <taxon>Helotiales</taxon>
        <taxon>Sclerotiniaceae</taxon>
        <taxon>Botryotinia</taxon>
    </lineage>
</organism>
<evidence type="ECO:0000313" key="3">
    <source>
        <dbReference type="Proteomes" id="UP000297527"/>
    </source>
</evidence>
<sequence length="64" mass="6860">MVTRRSSHHPNIHTMLTGDGSRIEMILEIAKNKISRILAASPVLGLSLGLASLIPGVLIDMITV</sequence>
<keyword evidence="1" id="KW-0812">Transmembrane</keyword>
<dbReference type="EMBL" id="PQXN01000323">
    <property type="protein sequence ID" value="TGO46448.1"/>
    <property type="molecule type" value="Genomic_DNA"/>
</dbReference>
<dbReference type="Proteomes" id="UP000297527">
    <property type="component" value="Unassembled WGS sequence"/>
</dbReference>
<gene>
    <name evidence="2" type="ORF">BCON_0325g00160</name>
</gene>
<evidence type="ECO:0000256" key="1">
    <source>
        <dbReference type="SAM" id="Phobius"/>
    </source>
</evidence>
<feature type="transmembrane region" description="Helical" evidence="1">
    <location>
        <begin position="37"/>
        <end position="59"/>
    </location>
</feature>
<comment type="caution">
    <text evidence="2">The sequence shown here is derived from an EMBL/GenBank/DDBJ whole genome shotgun (WGS) entry which is preliminary data.</text>
</comment>
<keyword evidence="3" id="KW-1185">Reference proteome</keyword>
<protein>
    <submittedName>
        <fullName evidence="2">Uncharacterized protein</fullName>
    </submittedName>
</protein>
<evidence type="ECO:0000313" key="2">
    <source>
        <dbReference type="EMBL" id="TGO46448.1"/>
    </source>
</evidence>
<name>A0A4Z1HB97_9HELO</name>
<keyword evidence="1" id="KW-1133">Transmembrane helix</keyword>
<keyword evidence="1" id="KW-0472">Membrane</keyword>
<proteinExistence type="predicted"/>